<dbReference type="AlphaFoldDB" id="A0AAX2JDC7"/>
<dbReference type="Pfam" id="PF00874">
    <property type="entry name" value="PRD"/>
    <property type="match status" value="2"/>
</dbReference>
<dbReference type="Pfam" id="PF00359">
    <property type="entry name" value="PTS_EIIA_2"/>
    <property type="match status" value="1"/>
</dbReference>
<reference evidence="8 9" key="1">
    <citation type="submission" date="2018-06" db="EMBL/GenBank/DDBJ databases">
        <authorList>
            <consortium name="Pathogen Informatics"/>
            <person name="Doyle S."/>
        </authorList>
    </citation>
    <scope>NUCLEOTIDE SEQUENCE [LARGE SCALE GENOMIC DNA]</scope>
    <source>
        <strain evidence="8 9">NCTC12112</strain>
    </source>
</reference>
<evidence type="ECO:0000259" key="5">
    <source>
        <dbReference type="PROSITE" id="PS51094"/>
    </source>
</evidence>
<evidence type="ECO:0000313" key="9">
    <source>
        <dbReference type="Proteomes" id="UP000249008"/>
    </source>
</evidence>
<keyword evidence="2" id="KW-0805">Transcription regulation</keyword>
<feature type="domain" description="PRD" evidence="7">
    <location>
        <begin position="185"/>
        <end position="290"/>
    </location>
</feature>
<keyword evidence="1" id="KW-0677">Repeat</keyword>
<accession>A0AAX2JDC7</accession>
<feature type="domain" description="PRD" evidence="7">
    <location>
        <begin position="294"/>
        <end position="401"/>
    </location>
</feature>
<dbReference type="GO" id="GO:0009401">
    <property type="term" value="P:phosphoenolpyruvate-dependent sugar phosphotransferase system"/>
    <property type="evidence" value="ECO:0007669"/>
    <property type="project" value="InterPro"/>
</dbReference>
<dbReference type="SUPFAM" id="SSF55804">
    <property type="entry name" value="Phoshotransferase/anion transport protein"/>
    <property type="match status" value="1"/>
</dbReference>
<evidence type="ECO:0000256" key="2">
    <source>
        <dbReference type="ARBA" id="ARBA00023015"/>
    </source>
</evidence>
<keyword evidence="4" id="KW-0804">Transcription</keyword>
<feature type="domain" description="PTS EIIA type-2" evidence="5">
    <location>
        <begin position="544"/>
        <end position="689"/>
    </location>
</feature>
<dbReference type="Gene3D" id="3.40.930.10">
    <property type="entry name" value="Mannitol-specific EII, Chain A"/>
    <property type="match status" value="1"/>
</dbReference>
<evidence type="ECO:0000259" key="7">
    <source>
        <dbReference type="PROSITE" id="PS51372"/>
    </source>
</evidence>
<dbReference type="PROSITE" id="PS51094">
    <property type="entry name" value="PTS_EIIA_TYPE_2"/>
    <property type="match status" value="1"/>
</dbReference>
<feature type="domain" description="PTS EIIB type-2" evidence="6">
    <location>
        <begin position="404"/>
        <end position="496"/>
    </location>
</feature>
<dbReference type="InterPro" id="IPR011608">
    <property type="entry name" value="PRD"/>
</dbReference>
<gene>
    <name evidence="8" type="primary">licR_3</name>
    <name evidence="8" type="ORF">NCTC12112_02564</name>
</gene>
<organism evidence="8 9">
    <name type="scientific">Fusobacterium ulcerans</name>
    <dbReference type="NCBI Taxonomy" id="861"/>
    <lineage>
        <taxon>Bacteria</taxon>
        <taxon>Fusobacteriati</taxon>
        <taxon>Fusobacteriota</taxon>
        <taxon>Fusobacteriia</taxon>
        <taxon>Fusobacteriales</taxon>
        <taxon>Fusobacteriaceae</taxon>
        <taxon>Fusobacterium</taxon>
    </lineage>
</organism>
<dbReference type="PANTHER" id="PTHR30185:SF18">
    <property type="entry name" value="TRANSCRIPTIONAL REGULATOR MTLR"/>
    <property type="match status" value="1"/>
</dbReference>
<dbReference type="PANTHER" id="PTHR30185">
    <property type="entry name" value="CRYPTIC BETA-GLUCOSIDE BGL OPERON ANTITERMINATOR"/>
    <property type="match status" value="1"/>
</dbReference>
<sequence length="698" mass="81341">MIGIKEENLLKEISIKPRTLEELSKLMNLSERSIRYKIKDLNDFLKDEKIEIEVILKKNIVEMIGDLNLLDKITFSKFNSYIFSQDERLEVLTNMLFFSEKKFQIEEYQDLVGISESTFKKDWKLLREKFDDLDIKIINRKYYTALEADEENIRNNLLKNIVKYKINSNNLILTNKIINMFIDNYFKEINFNDLENLLEEISRKLNITMSDDAYNIIKFNLAIALKRIEQSPLDIKNIKNIEFLKSTEEYKLVSRVLEDFNSSFRKKSNLSEILNMTEYLLGSHSYNFKYSFYENWIHIESIIDKLIKSIGEDLEVNFQKDSELFEGVLNHIKPMIYRIRKGIKLENTITREIIEESPKIFLSLKKNIGILENFIKCKVDDDELSYLCVFFKLALKKHYPNSIPRAIIVCSFGYGISRVLEARLKDKFNISIIETLPQNKLTEEKIIEDEIDLIITTTSLENANLSVPVLKVSPLLGAEDIELLKKYGLKDLKVSEYYSSLMNIINKNCDIRNEEELKREISILLGLNMGNKLNMGEENKEFIDFINMKNIKVMEEISSFEEGIKIAGEMLIESGYITEDYIKSCIKAFNDQGAYMIIGGNTVLPHSDNFKSVIKTGYSFLKLKKPIIVEQDDENLLNIENIILLASSDGKNHRNSLLDLKNMIDKYKLEKSIHNCKTEKELLKKLTDVNSKKNGGQL</sequence>
<name>A0AAX2JDC7_9FUSO</name>
<dbReference type="InterPro" id="IPR013011">
    <property type="entry name" value="PTS_EIIB_2"/>
</dbReference>
<dbReference type="Pfam" id="PF05043">
    <property type="entry name" value="Mga"/>
    <property type="match status" value="1"/>
</dbReference>
<dbReference type="SUPFAM" id="SSF63520">
    <property type="entry name" value="PTS-regulatory domain, PRD"/>
    <property type="match status" value="1"/>
</dbReference>
<dbReference type="InterPro" id="IPR002178">
    <property type="entry name" value="PTS_EIIA_type-2_dom"/>
</dbReference>
<dbReference type="Gene3D" id="3.40.50.2300">
    <property type="match status" value="1"/>
</dbReference>
<protein>
    <submittedName>
        <fullName evidence="8">Probable licABCH operon regulator</fullName>
    </submittedName>
</protein>
<proteinExistence type="predicted"/>
<evidence type="ECO:0000256" key="4">
    <source>
        <dbReference type="ARBA" id="ARBA00023163"/>
    </source>
</evidence>
<dbReference type="GO" id="GO:0008982">
    <property type="term" value="F:protein-N(PI)-phosphohistidine-sugar phosphotransferase activity"/>
    <property type="evidence" value="ECO:0007669"/>
    <property type="project" value="InterPro"/>
</dbReference>
<dbReference type="EMBL" id="LS483487">
    <property type="protein sequence ID" value="SQJ11086.1"/>
    <property type="molecule type" value="Genomic_DNA"/>
</dbReference>
<evidence type="ECO:0000313" key="8">
    <source>
        <dbReference type="EMBL" id="SQJ11086.1"/>
    </source>
</evidence>
<dbReference type="Proteomes" id="UP000249008">
    <property type="component" value="Chromosome 1"/>
</dbReference>
<dbReference type="PROSITE" id="PS51372">
    <property type="entry name" value="PRD_2"/>
    <property type="match status" value="2"/>
</dbReference>
<dbReference type="InterPro" id="IPR016152">
    <property type="entry name" value="PTrfase/Anion_transptr"/>
</dbReference>
<dbReference type="InterPro" id="IPR050661">
    <property type="entry name" value="BglG_antiterminators"/>
</dbReference>
<dbReference type="PROSITE" id="PS51099">
    <property type="entry name" value="PTS_EIIB_TYPE_2"/>
    <property type="match status" value="1"/>
</dbReference>
<keyword evidence="3" id="KW-0010">Activator</keyword>
<evidence type="ECO:0000256" key="1">
    <source>
        <dbReference type="ARBA" id="ARBA00022737"/>
    </source>
</evidence>
<dbReference type="GeneID" id="78453842"/>
<evidence type="ECO:0000256" key="3">
    <source>
        <dbReference type="ARBA" id="ARBA00023159"/>
    </source>
</evidence>
<dbReference type="RefSeq" id="WP_005980855.1">
    <property type="nucleotide sequence ID" value="NZ_CABKNW010000005.1"/>
</dbReference>
<dbReference type="Gene3D" id="1.10.1790.10">
    <property type="entry name" value="PRD domain"/>
    <property type="match status" value="1"/>
</dbReference>
<dbReference type="InterPro" id="IPR007737">
    <property type="entry name" value="Mga_HTH"/>
</dbReference>
<dbReference type="InterPro" id="IPR036634">
    <property type="entry name" value="PRD_sf"/>
</dbReference>
<evidence type="ECO:0000259" key="6">
    <source>
        <dbReference type="PROSITE" id="PS51099"/>
    </source>
</evidence>
<dbReference type="GO" id="GO:0006355">
    <property type="term" value="P:regulation of DNA-templated transcription"/>
    <property type="evidence" value="ECO:0007669"/>
    <property type="project" value="InterPro"/>
</dbReference>